<organism evidence="2 3">
    <name type="scientific">Paraburkholderia atlantica</name>
    <dbReference type="NCBI Taxonomy" id="2654982"/>
    <lineage>
        <taxon>Bacteria</taxon>
        <taxon>Pseudomonadati</taxon>
        <taxon>Pseudomonadota</taxon>
        <taxon>Betaproteobacteria</taxon>
        <taxon>Burkholderiales</taxon>
        <taxon>Burkholderiaceae</taxon>
        <taxon>Paraburkholderia</taxon>
    </lineage>
</organism>
<evidence type="ECO:0000256" key="1">
    <source>
        <dbReference type="SAM" id="MobiDB-lite"/>
    </source>
</evidence>
<reference evidence="2 3" key="1">
    <citation type="submission" date="2020-08" db="EMBL/GenBank/DDBJ databases">
        <title>Genomic Encyclopedia of Type Strains, Phase IV (KMG-V): Genome sequencing to study the core and pangenomes of soil and plant-associated prokaryotes.</title>
        <authorList>
            <person name="Whitman W."/>
        </authorList>
    </citation>
    <scope>NUCLEOTIDE SEQUENCE [LARGE SCALE GENOMIC DNA]</scope>
    <source>
        <strain evidence="2 3">JPY158</strain>
    </source>
</reference>
<evidence type="ECO:0000313" key="2">
    <source>
        <dbReference type="EMBL" id="MBB5427014.1"/>
    </source>
</evidence>
<keyword evidence="3" id="KW-1185">Reference proteome</keyword>
<dbReference type="Proteomes" id="UP000592780">
    <property type="component" value="Unassembled WGS sequence"/>
</dbReference>
<accession>A0A7W8V8N8</accession>
<sequence>MPEPMPATDMQPEQQPVRDTPDVQAPGSAPPCRATPAST</sequence>
<protein>
    <submittedName>
        <fullName evidence="2">Uncharacterized protein</fullName>
    </submittedName>
</protein>
<gene>
    <name evidence="2" type="ORF">HDG40_005193</name>
</gene>
<evidence type="ECO:0000313" key="3">
    <source>
        <dbReference type="Proteomes" id="UP000592780"/>
    </source>
</evidence>
<feature type="region of interest" description="Disordered" evidence="1">
    <location>
        <begin position="1"/>
        <end position="39"/>
    </location>
</feature>
<comment type="caution">
    <text evidence="2">The sequence shown here is derived from an EMBL/GenBank/DDBJ whole genome shotgun (WGS) entry which is preliminary data.</text>
</comment>
<dbReference type="AlphaFoldDB" id="A0A7W8V8N8"/>
<dbReference type="EMBL" id="JACHDD010000008">
    <property type="protein sequence ID" value="MBB5427014.1"/>
    <property type="molecule type" value="Genomic_DNA"/>
</dbReference>
<proteinExistence type="predicted"/>
<name>A0A7W8V8N8_PARAM</name>